<sequence length="94" mass="10393">MTHSGISAGGFHMPSICNFGESVLTPPKNHLVLYIGKCLSEFQVPGERFVEYDGNINTATIESSPGGDFNASSRAWYFTTEYETADIYRRYAAT</sequence>
<evidence type="ECO:0000313" key="2">
    <source>
        <dbReference type="Proteomes" id="UP000016936"/>
    </source>
</evidence>
<dbReference type="AlphaFoldDB" id="M2U7B6"/>
<reference evidence="1 2" key="1">
    <citation type="journal article" date="2012" name="PLoS Pathog.">
        <title>Diverse lifestyles and strategies of plant pathogenesis encoded in the genomes of eighteen Dothideomycetes fungi.</title>
        <authorList>
            <person name="Ohm R.A."/>
            <person name="Feau N."/>
            <person name="Henrissat B."/>
            <person name="Schoch C.L."/>
            <person name="Horwitz B.A."/>
            <person name="Barry K.W."/>
            <person name="Condon B.J."/>
            <person name="Copeland A.C."/>
            <person name="Dhillon B."/>
            <person name="Glaser F."/>
            <person name="Hesse C.N."/>
            <person name="Kosti I."/>
            <person name="LaButti K."/>
            <person name="Lindquist E.A."/>
            <person name="Lucas S."/>
            <person name="Salamov A.A."/>
            <person name="Bradshaw R.E."/>
            <person name="Ciuffetti L."/>
            <person name="Hamelin R.C."/>
            <person name="Kema G.H.J."/>
            <person name="Lawrence C."/>
            <person name="Scott J.A."/>
            <person name="Spatafora J.W."/>
            <person name="Turgeon B.G."/>
            <person name="de Wit P.J.G.M."/>
            <person name="Zhong S."/>
            <person name="Goodwin S.B."/>
            <person name="Grigoriev I.V."/>
        </authorList>
    </citation>
    <scope>NUCLEOTIDE SEQUENCE [LARGE SCALE GENOMIC DNA]</scope>
    <source>
        <strain evidence="2">C5 / ATCC 48332 / race O</strain>
    </source>
</reference>
<gene>
    <name evidence="1" type="ORF">COCHEDRAFT_1153679</name>
</gene>
<dbReference type="STRING" id="701091.M2U7B6"/>
<organism evidence="1 2">
    <name type="scientific">Cochliobolus heterostrophus (strain C5 / ATCC 48332 / race O)</name>
    <name type="common">Southern corn leaf blight fungus</name>
    <name type="synonym">Bipolaris maydis</name>
    <dbReference type="NCBI Taxonomy" id="701091"/>
    <lineage>
        <taxon>Eukaryota</taxon>
        <taxon>Fungi</taxon>
        <taxon>Dikarya</taxon>
        <taxon>Ascomycota</taxon>
        <taxon>Pezizomycotina</taxon>
        <taxon>Dothideomycetes</taxon>
        <taxon>Pleosporomycetidae</taxon>
        <taxon>Pleosporales</taxon>
        <taxon>Pleosporineae</taxon>
        <taxon>Pleosporaceae</taxon>
        <taxon>Bipolaris</taxon>
    </lineage>
</organism>
<protein>
    <submittedName>
        <fullName evidence="1">Uncharacterized protein</fullName>
    </submittedName>
</protein>
<reference evidence="2" key="2">
    <citation type="journal article" date="2013" name="PLoS Genet.">
        <title>Comparative genome structure, secondary metabolite, and effector coding capacity across Cochliobolus pathogens.</title>
        <authorList>
            <person name="Condon B.J."/>
            <person name="Leng Y."/>
            <person name="Wu D."/>
            <person name="Bushley K.E."/>
            <person name="Ohm R.A."/>
            <person name="Otillar R."/>
            <person name="Martin J."/>
            <person name="Schackwitz W."/>
            <person name="Grimwood J."/>
            <person name="MohdZainudin N."/>
            <person name="Xue C."/>
            <person name="Wang R."/>
            <person name="Manning V.A."/>
            <person name="Dhillon B."/>
            <person name="Tu Z.J."/>
            <person name="Steffenson B.J."/>
            <person name="Salamov A."/>
            <person name="Sun H."/>
            <person name="Lowry S."/>
            <person name="LaButti K."/>
            <person name="Han J."/>
            <person name="Copeland A."/>
            <person name="Lindquist E."/>
            <person name="Barry K."/>
            <person name="Schmutz J."/>
            <person name="Baker S.E."/>
            <person name="Ciuffetti L.M."/>
            <person name="Grigoriev I.V."/>
            <person name="Zhong S."/>
            <person name="Turgeon B.G."/>
        </authorList>
    </citation>
    <scope>NUCLEOTIDE SEQUENCE [LARGE SCALE GENOMIC DNA]</scope>
    <source>
        <strain evidence="2">C5 / ATCC 48332 / race O</strain>
    </source>
</reference>
<accession>M2U7B6</accession>
<evidence type="ECO:0000313" key="1">
    <source>
        <dbReference type="EMBL" id="EMD94394.1"/>
    </source>
</evidence>
<keyword evidence="2" id="KW-1185">Reference proteome</keyword>
<dbReference type="EMBL" id="KB445572">
    <property type="protein sequence ID" value="EMD94394.1"/>
    <property type="molecule type" value="Genomic_DNA"/>
</dbReference>
<dbReference type="HOGENOM" id="CLU_2385971_0_0_1"/>
<dbReference type="Proteomes" id="UP000016936">
    <property type="component" value="Unassembled WGS sequence"/>
</dbReference>
<proteinExistence type="predicted"/>
<dbReference type="OrthoDB" id="3762912at2759"/>
<name>M2U7B6_COCH5</name>